<keyword evidence="3" id="KW-1185">Reference proteome</keyword>
<organism evidence="2 3">
    <name type="scientific">Armillaria ostoyae</name>
    <name type="common">Armillaria root rot fungus</name>
    <dbReference type="NCBI Taxonomy" id="47428"/>
    <lineage>
        <taxon>Eukaryota</taxon>
        <taxon>Fungi</taxon>
        <taxon>Dikarya</taxon>
        <taxon>Basidiomycota</taxon>
        <taxon>Agaricomycotina</taxon>
        <taxon>Agaricomycetes</taxon>
        <taxon>Agaricomycetidae</taxon>
        <taxon>Agaricales</taxon>
        <taxon>Marasmiineae</taxon>
        <taxon>Physalacriaceae</taxon>
        <taxon>Armillaria</taxon>
    </lineage>
</organism>
<sequence length="567" mass="64929">MDIGGASSKYWKEDEEAEEEEEEEEEEYVNLPEVTLSAFTEAGQAESTIPVLKQRSYIDRKPVIPSALADALCAELGINGVLEKLNVTLGTSYNLTASLNSVLESYITRNDDFGMAYAHLRCYWSDYATIKHILHTAEEKDQEKRRSGCVNGRIVERDIPPRRIWDLYANRVVPYWVACKYPWGISHAWVNERDRVDVWTPINRCEWPVPMPRDANLDLIRIEMLNLGAEYAWLDVLCLRQEHGLREDLRVEEWKLDVPTIGWVYLGVTVVCYFCGLGQPLCLKPDYFESDHCWFNRAWTLQEISEETMIIGGETGDGGFMTEDIIQMRFNEQLALLKQMRRGYWVFDFLSQMQNRVSAKPLDKVAGLGYLLDLEYTPIYNSAHSEEDAWAVLVDAMESTSRAQLLFFYPEPGNKTQCWRPSWEQVMIAMLPPSLGIIWMDYVVRSEKADGDLDSYRGPRINSGDVWGLSHPLHRGKSHQGILVIKDGAGLVHAFRIVADHAYPIPDGSYTLIGSKGIVEQLGYSWVVGRQRQDGKFEKLSVFSMSEEEEMRLQELGVMEEVETVLC</sequence>
<evidence type="ECO:0000313" key="2">
    <source>
        <dbReference type="EMBL" id="SJL17594.1"/>
    </source>
</evidence>
<evidence type="ECO:0000313" key="3">
    <source>
        <dbReference type="Proteomes" id="UP000219338"/>
    </source>
</evidence>
<name>A0A284S9A3_ARMOS</name>
<dbReference type="AlphaFoldDB" id="A0A284S9A3"/>
<accession>A0A284S9A3</accession>
<dbReference type="Proteomes" id="UP000219338">
    <property type="component" value="Unassembled WGS sequence"/>
</dbReference>
<dbReference type="OrthoDB" id="5418601at2759"/>
<dbReference type="EMBL" id="FUEG01000046">
    <property type="protein sequence ID" value="SJL17594.1"/>
    <property type="molecule type" value="Genomic_DNA"/>
</dbReference>
<feature type="region of interest" description="Disordered" evidence="1">
    <location>
        <begin position="1"/>
        <end position="28"/>
    </location>
</feature>
<feature type="compositionally biased region" description="Acidic residues" evidence="1">
    <location>
        <begin position="13"/>
        <end position="28"/>
    </location>
</feature>
<protein>
    <recommendedName>
        <fullName evidence="4">Heterokaryon incompatibility domain-containing protein</fullName>
    </recommendedName>
</protein>
<evidence type="ECO:0000256" key="1">
    <source>
        <dbReference type="SAM" id="MobiDB-lite"/>
    </source>
</evidence>
<gene>
    <name evidence="2" type="ORF">ARMOST_21148</name>
</gene>
<evidence type="ECO:0008006" key="4">
    <source>
        <dbReference type="Google" id="ProtNLM"/>
    </source>
</evidence>
<reference evidence="3" key="1">
    <citation type="journal article" date="2017" name="Nat. Ecol. Evol.">
        <title>Genome expansion and lineage-specific genetic innovations in the forest pathogenic fungi Armillaria.</title>
        <authorList>
            <person name="Sipos G."/>
            <person name="Prasanna A.N."/>
            <person name="Walter M.C."/>
            <person name="O'Connor E."/>
            <person name="Balint B."/>
            <person name="Krizsan K."/>
            <person name="Kiss B."/>
            <person name="Hess J."/>
            <person name="Varga T."/>
            <person name="Slot J."/>
            <person name="Riley R."/>
            <person name="Boka B."/>
            <person name="Rigling D."/>
            <person name="Barry K."/>
            <person name="Lee J."/>
            <person name="Mihaltcheva S."/>
            <person name="LaButti K."/>
            <person name="Lipzen A."/>
            <person name="Waldron R."/>
            <person name="Moloney N.M."/>
            <person name="Sperisen C."/>
            <person name="Kredics L."/>
            <person name="Vagvoelgyi C."/>
            <person name="Patrignani A."/>
            <person name="Fitzpatrick D."/>
            <person name="Nagy I."/>
            <person name="Doyle S."/>
            <person name="Anderson J.B."/>
            <person name="Grigoriev I.V."/>
            <person name="Gueldener U."/>
            <person name="Muensterkoetter M."/>
            <person name="Nagy L.G."/>
        </authorList>
    </citation>
    <scope>NUCLEOTIDE SEQUENCE [LARGE SCALE GENOMIC DNA]</scope>
    <source>
        <strain evidence="3">C18/9</strain>
    </source>
</reference>
<proteinExistence type="predicted"/>